<reference evidence="1" key="1">
    <citation type="submission" date="2021-05" db="EMBL/GenBank/DDBJ databases">
        <authorList>
            <person name="Tigano A."/>
        </authorList>
    </citation>
    <scope>NUCLEOTIDE SEQUENCE</scope>
</reference>
<dbReference type="Proteomes" id="UP000677803">
    <property type="component" value="Unassembled WGS sequence"/>
</dbReference>
<protein>
    <submittedName>
        <fullName evidence="1">(Atlantic silverside) hypothetical protein</fullName>
    </submittedName>
</protein>
<sequence>MTSNQGPVPPDSVIQLPVFIGDVKGTGVSSQTIHNRLYALVESQMTVAGDTKTPSSLQWAQGHVTWTMQQWSTVLFSDE</sequence>
<name>A0A8S4B403_9TELE</name>
<dbReference type="OrthoDB" id="10045182at2759"/>
<evidence type="ECO:0000313" key="1">
    <source>
        <dbReference type="EMBL" id="CAG5924031.1"/>
    </source>
</evidence>
<organism evidence="1 2">
    <name type="scientific">Menidia menidia</name>
    <name type="common">Atlantic silverside</name>
    <dbReference type="NCBI Taxonomy" id="238744"/>
    <lineage>
        <taxon>Eukaryota</taxon>
        <taxon>Metazoa</taxon>
        <taxon>Chordata</taxon>
        <taxon>Craniata</taxon>
        <taxon>Vertebrata</taxon>
        <taxon>Euteleostomi</taxon>
        <taxon>Actinopterygii</taxon>
        <taxon>Neopterygii</taxon>
        <taxon>Teleostei</taxon>
        <taxon>Neoteleostei</taxon>
        <taxon>Acanthomorphata</taxon>
        <taxon>Ovalentaria</taxon>
        <taxon>Atherinomorphae</taxon>
        <taxon>Atheriniformes</taxon>
        <taxon>Atherinopsidae</taxon>
        <taxon>Menidiinae</taxon>
        <taxon>Menidia</taxon>
    </lineage>
</organism>
<proteinExistence type="predicted"/>
<evidence type="ECO:0000313" key="2">
    <source>
        <dbReference type="Proteomes" id="UP000677803"/>
    </source>
</evidence>
<dbReference type="AlphaFoldDB" id="A0A8S4B403"/>
<accession>A0A8S4B403</accession>
<comment type="caution">
    <text evidence="1">The sequence shown here is derived from an EMBL/GenBank/DDBJ whole genome shotgun (WGS) entry which is preliminary data.</text>
</comment>
<gene>
    <name evidence="1" type="ORF">MMEN_LOCUS10739</name>
</gene>
<dbReference type="EMBL" id="CAJRST010011112">
    <property type="protein sequence ID" value="CAG5924031.1"/>
    <property type="molecule type" value="Genomic_DNA"/>
</dbReference>
<keyword evidence="2" id="KW-1185">Reference proteome</keyword>